<gene>
    <name evidence="9" type="ORF">EGW08_007583</name>
</gene>
<dbReference type="OrthoDB" id="6117811at2759"/>
<evidence type="ECO:0000256" key="2">
    <source>
        <dbReference type="ARBA" id="ARBA00008992"/>
    </source>
</evidence>
<proteinExistence type="inferred from homology"/>
<dbReference type="PROSITE" id="PS60028">
    <property type="entry name" value="SCORPION_CALCINE"/>
    <property type="match status" value="1"/>
</dbReference>
<name>A0A433TSS1_ELYCH</name>
<keyword evidence="3" id="KW-0964">Secreted</keyword>
<keyword evidence="5" id="KW-1015">Disulfide bond</keyword>
<evidence type="ECO:0000256" key="4">
    <source>
        <dbReference type="ARBA" id="ARBA00022656"/>
    </source>
</evidence>
<evidence type="ECO:0000256" key="5">
    <source>
        <dbReference type="ARBA" id="ARBA00023157"/>
    </source>
</evidence>
<comment type="caution">
    <text evidence="9">The sequence shown here is derived from an EMBL/GenBank/DDBJ whole genome shotgun (WGS) entry which is preliminary data.</text>
</comment>
<keyword evidence="7" id="KW-1133">Transmembrane helix</keyword>
<dbReference type="GO" id="GO:0090729">
    <property type="term" value="F:toxin activity"/>
    <property type="evidence" value="ECO:0007669"/>
    <property type="project" value="UniProtKB-KW"/>
</dbReference>
<dbReference type="GO" id="GO:0019855">
    <property type="term" value="F:calcium channel inhibitor activity"/>
    <property type="evidence" value="ECO:0007669"/>
    <property type="project" value="InterPro"/>
</dbReference>
<feature type="chain" id="PRO_5019316719" evidence="8">
    <location>
        <begin position="27"/>
        <end position="192"/>
    </location>
</feature>
<dbReference type="EMBL" id="RQTK01000198">
    <property type="protein sequence ID" value="RUS84663.1"/>
    <property type="molecule type" value="Genomic_DNA"/>
</dbReference>
<organism evidence="9 10">
    <name type="scientific">Elysia chlorotica</name>
    <name type="common">Eastern emerald elysia</name>
    <name type="synonym">Sea slug</name>
    <dbReference type="NCBI Taxonomy" id="188477"/>
    <lineage>
        <taxon>Eukaryota</taxon>
        <taxon>Metazoa</taxon>
        <taxon>Spiralia</taxon>
        <taxon>Lophotrochozoa</taxon>
        <taxon>Mollusca</taxon>
        <taxon>Gastropoda</taxon>
        <taxon>Heterobranchia</taxon>
        <taxon>Euthyneura</taxon>
        <taxon>Panpulmonata</taxon>
        <taxon>Sacoglossa</taxon>
        <taxon>Placobranchoidea</taxon>
        <taxon>Plakobranchidae</taxon>
        <taxon>Elysia</taxon>
    </lineage>
</organism>
<keyword evidence="6" id="KW-0872">Ion channel impairing toxin</keyword>
<dbReference type="AlphaFoldDB" id="A0A433TSS1"/>
<evidence type="ECO:0000256" key="6">
    <source>
        <dbReference type="ARBA" id="ARBA00023297"/>
    </source>
</evidence>
<dbReference type="GO" id="GO:0005576">
    <property type="term" value="C:extracellular region"/>
    <property type="evidence" value="ECO:0007669"/>
    <property type="project" value="UniProtKB-SubCell"/>
</dbReference>
<dbReference type="Proteomes" id="UP000271974">
    <property type="component" value="Unassembled WGS sequence"/>
</dbReference>
<reference evidence="9 10" key="1">
    <citation type="submission" date="2019-01" db="EMBL/GenBank/DDBJ databases">
        <title>A draft genome assembly of the solar-powered sea slug Elysia chlorotica.</title>
        <authorList>
            <person name="Cai H."/>
            <person name="Li Q."/>
            <person name="Fang X."/>
            <person name="Li J."/>
            <person name="Curtis N.E."/>
            <person name="Altenburger A."/>
            <person name="Shibata T."/>
            <person name="Feng M."/>
            <person name="Maeda T."/>
            <person name="Schwartz J.A."/>
            <person name="Shigenobu S."/>
            <person name="Lundholm N."/>
            <person name="Nishiyama T."/>
            <person name="Yang H."/>
            <person name="Hasebe M."/>
            <person name="Li S."/>
            <person name="Pierce S.K."/>
            <person name="Wang J."/>
        </authorList>
    </citation>
    <scope>NUCLEOTIDE SEQUENCE [LARGE SCALE GENOMIC DNA]</scope>
    <source>
        <strain evidence="9">EC2010</strain>
        <tissue evidence="9">Whole organism of an adult</tissue>
    </source>
</reference>
<keyword evidence="6" id="KW-0108">Calcium channel impairing toxin</keyword>
<comment type="subcellular location">
    <subcellularLocation>
        <location evidence="1">Secreted</location>
    </subcellularLocation>
</comment>
<feature type="signal peptide" evidence="8">
    <location>
        <begin position="1"/>
        <end position="26"/>
    </location>
</feature>
<keyword evidence="8" id="KW-0732">Signal</keyword>
<comment type="similarity">
    <text evidence="2">Belongs to the scorpion calcin family.</text>
</comment>
<evidence type="ECO:0000313" key="9">
    <source>
        <dbReference type="EMBL" id="RUS84663.1"/>
    </source>
</evidence>
<evidence type="ECO:0000256" key="7">
    <source>
        <dbReference type="SAM" id="Phobius"/>
    </source>
</evidence>
<sequence>MIIMGATEILVLWFFILTTLCLKVEGSRCSWSNENCREHSDCCSNSCHKAHEGTNPRCRHSTLGEPCVFDYHCQDSLECGTYYNCCSPYWKICINDNDCCDPQHVCRSAEDFDYDRCLFPSAASRPSLWLSPLLLLLPFISCALAQCTAPSLTGYSRLHKAGTVVLGFSAVIFVGMCGIIIISGDISRSGVR</sequence>
<protein>
    <submittedName>
        <fullName evidence="9">Uncharacterized protein</fullName>
    </submittedName>
</protein>
<accession>A0A433TSS1</accession>
<keyword evidence="7" id="KW-0472">Membrane</keyword>
<keyword evidence="10" id="KW-1185">Reference proteome</keyword>
<feature type="transmembrane region" description="Helical" evidence="7">
    <location>
        <begin position="161"/>
        <end position="182"/>
    </location>
</feature>
<keyword evidence="7" id="KW-0812">Transmembrane</keyword>
<evidence type="ECO:0000256" key="3">
    <source>
        <dbReference type="ARBA" id="ARBA00022525"/>
    </source>
</evidence>
<feature type="transmembrane region" description="Helical" evidence="7">
    <location>
        <begin position="128"/>
        <end position="149"/>
    </location>
</feature>
<evidence type="ECO:0000256" key="1">
    <source>
        <dbReference type="ARBA" id="ARBA00004613"/>
    </source>
</evidence>
<keyword evidence="4" id="KW-0800">Toxin</keyword>
<keyword evidence="6" id="KW-1219">Ryanodine-sensitive calcium-release channel impairing toxin</keyword>
<dbReference type="InterPro" id="IPR012632">
    <property type="entry name" value="Scorpion_calcine"/>
</dbReference>
<evidence type="ECO:0000256" key="8">
    <source>
        <dbReference type="SAM" id="SignalP"/>
    </source>
</evidence>
<evidence type="ECO:0000313" key="10">
    <source>
        <dbReference type="Proteomes" id="UP000271974"/>
    </source>
</evidence>